<evidence type="ECO:0000313" key="4">
    <source>
        <dbReference type="WBParaSite" id="BXY_0447700.1"/>
    </source>
</evidence>
<dbReference type="OrthoDB" id="41532at2759"/>
<reference evidence="4" key="1">
    <citation type="submission" date="2016-11" db="UniProtKB">
        <authorList>
            <consortium name="WormBaseParasite"/>
        </authorList>
    </citation>
    <scope>IDENTIFICATION</scope>
</reference>
<organism evidence="2 4">
    <name type="scientific">Bursaphelenchus xylophilus</name>
    <name type="common">Pinewood nematode worm</name>
    <name type="synonym">Aphelenchoides xylophilus</name>
    <dbReference type="NCBI Taxonomy" id="6326"/>
    <lineage>
        <taxon>Eukaryota</taxon>
        <taxon>Metazoa</taxon>
        <taxon>Ecdysozoa</taxon>
        <taxon>Nematoda</taxon>
        <taxon>Chromadorea</taxon>
        <taxon>Rhabditida</taxon>
        <taxon>Tylenchina</taxon>
        <taxon>Tylenchomorpha</taxon>
        <taxon>Aphelenchoidea</taxon>
        <taxon>Aphelenchoididae</taxon>
        <taxon>Bursaphelenchus</taxon>
    </lineage>
</organism>
<accession>A0A1I7RUR7</accession>
<gene>
    <name evidence="1" type="ORF">BXYJ_LOCUS5915</name>
</gene>
<keyword evidence="3" id="KW-1185">Reference proteome</keyword>
<protein>
    <submittedName>
        <fullName evidence="1">(pine wood nematode) hypothetical protein</fullName>
    </submittedName>
</protein>
<dbReference type="AlphaFoldDB" id="A0A1I7RUR7"/>
<dbReference type="EMBL" id="CAJFDI010000003">
    <property type="protein sequence ID" value="CAD5219911.1"/>
    <property type="molecule type" value="Genomic_DNA"/>
</dbReference>
<dbReference type="PANTHER" id="PTHR20905:SF17">
    <property type="entry name" value="N-ACETYLTRANSFERASE DOMAIN-CONTAINING PROTEIN"/>
    <property type="match status" value="1"/>
</dbReference>
<dbReference type="EMBL" id="CAJFCV020000003">
    <property type="protein sequence ID" value="CAG9105540.1"/>
    <property type="molecule type" value="Genomic_DNA"/>
</dbReference>
<evidence type="ECO:0000313" key="1">
    <source>
        <dbReference type="EMBL" id="CAD5219911.1"/>
    </source>
</evidence>
<name>A0A1I7RUR7_BURXY</name>
<dbReference type="Proteomes" id="UP000582659">
    <property type="component" value="Unassembled WGS sequence"/>
</dbReference>
<dbReference type="WBParaSite" id="BXY_0447700.1">
    <property type="protein sequence ID" value="BXY_0447700.1"/>
    <property type="gene ID" value="BXY_0447700"/>
</dbReference>
<evidence type="ECO:0000313" key="3">
    <source>
        <dbReference type="Proteomes" id="UP000659654"/>
    </source>
</evidence>
<dbReference type="PANTHER" id="PTHR20905">
    <property type="entry name" value="N-ACETYLTRANSFERASE-RELATED"/>
    <property type="match status" value="1"/>
</dbReference>
<reference evidence="1" key="2">
    <citation type="submission" date="2020-09" db="EMBL/GenBank/DDBJ databases">
        <authorList>
            <person name="Kikuchi T."/>
        </authorList>
    </citation>
    <scope>NUCLEOTIDE SEQUENCE</scope>
    <source>
        <strain evidence="1">Ka4C1</strain>
    </source>
</reference>
<proteinExistence type="predicted"/>
<dbReference type="Gene3D" id="3.40.630.30">
    <property type="match status" value="1"/>
</dbReference>
<dbReference type="GO" id="GO:0008080">
    <property type="term" value="F:N-acetyltransferase activity"/>
    <property type="evidence" value="ECO:0007669"/>
    <property type="project" value="TreeGrafter"/>
</dbReference>
<dbReference type="Proteomes" id="UP000095284">
    <property type="component" value="Unplaced"/>
</dbReference>
<dbReference type="SMR" id="A0A1I7RUR7"/>
<sequence length="289" mass="33402">MLSIFRVMNKSQSLLSFYHPKTPYPRFLHCGRRILVPEYPLKSQPGKSVRIEEADIRDLELIHDFCSKHFAKQEPLCQYFKVKKYGDVLRKNHEHDLKNGFSCIAFDNHNDQMVGFYTSGLEIIDRNTRIPPLKIPEDFGPIFDENIKPWGPEYHDEILIATLVSYVEEMIPHFLPKVEKQAVVHGDLCSVDPKYYGNNLLGPLMIQTVRLAYESKAASYFYGCATAAISYKFFSNSVRKEVWSIPLKDVKLHGKQVFPEGKAHDGHDRIPLMLATLEDMLHSKIFQQI</sequence>
<dbReference type="Proteomes" id="UP000659654">
    <property type="component" value="Unassembled WGS sequence"/>
</dbReference>
<evidence type="ECO:0000313" key="2">
    <source>
        <dbReference type="Proteomes" id="UP000095284"/>
    </source>
</evidence>